<dbReference type="AlphaFoldDB" id="A0A821XQS9"/>
<accession>A0A821XQS9</accession>
<gene>
    <name evidence="2" type="ORF">PMACD_LOCUS15229</name>
</gene>
<comment type="caution">
    <text evidence="2">The sequence shown here is derived from an EMBL/GenBank/DDBJ whole genome shotgun (WGS) entry which is preliminary data.</text>
</comment>
<dbReference type="EMBL" id="CAJOBZ010000070">
    <property type="protein sequence ID" value="CAF4946551.1"/>
    <property type="molecule type" value="Genomic_DNA"/>
</dbReference>
<evidence type="ECO:0000313" key="2">
    <source>
        <dbReference type="EMBL" id="CAF4946551.1"/>
    </source>
</evidence>
<feature type="compositionally biased region" description="Pro residues" evidence="1">
    <location>
        <begin position="109"/>
        <end position="120"/>
    </location>
</feature>
<dbReference type="Proteomes" id="UP000663880">
    <property type="component" value="Unassembled WGS sequence"/>
</dbReference>
<keyword evidence="3" id="KW-1185">Reference proteome</keyword>
<feature type="region of interest" description="Disordered" evidence="1">
    <location>
        <begin position="101"/>
        <end position="120"/>
    </location>
</feature>
<evidence type="ECO:0000313" key="3">
    <source>
        <dbReference type="Proteomes" id="UP000663880"/>
    </source>
</evidence>
<organism evidence="2 3">
    <name type="scientific">Pieris macdunnoughi</name>
    <dbReference type="NCBI Taxonomy" id="345717"/>
    <lineage>
        <taxon>Eukaryota</taxon>
        <taxon>Metazoa</taxon>
        <taxon>Ecdysozoa</taxon>
        <taxon>Arthropoda</taxon>
        <taxon>Hexapoda</taxon>
        <taxon>Insecta</taxon>
        <taxon>Pterygota</taxon>
        <taxon>Neoptera</taxon>
        <taxon>Endopterygota</taxon>
        <taxon>Lepidoptera</taxon>
        <taxon>Glossata</taxon>
        <taxon>Ditrysia</taxon>
        <taxon>Papilionoidea</taxon>
        <taxon>Pieridae</taxon>
        <taxon>Pierinae</taxon>
        <taxon>Pieris</taxon>
    </lineage>
</organism>
<name>A0A821XQS9_9NEOP</name>
<reference evidence="2" key="1">
    <citation type="submission" date="2021-02" db="EMBL/GenBank/DDBJ databases">
        <authorList>
            <person name="Steward A R."/>
        </authorList>
    </citation>
    <scope>NUCLEOTIDE SEQUENCE</scope>
</reference>
<sequence>MVFAARGIIARLTAPGRGKCRRPAPTAGGLTPHATRLARCARRRSRIGARARLPERRRLAPCAVRGSERVALARVAIEPRDREPKTVVLKTFLVNSSRRGIRLTYTPSQRPPTTPPARRK</sequence>
<protein>
    <submittedName>
        <fullName evidence="2">Uncharacterized protein</fullName>
    </submittedName>
</protein>
<evidence type="ECO:0000256" key="1">
    <source>
        <dbReference type="SAM" id="MobiDB-lite"/>
    </source>
</evidence>
<proteinExistence type="predicted"/>